<evidence type="ECO:0000256" key="1">
    <source>
        <dbReference type="SAM" id="MobiDB-lite"/>
    </source>
</evidence>
<evidence type="ECO:0000313" key="3">
    <source>
        <dbReference type="Proteomes" id="UP000571554"/>
    </source>
</evidence>
<reference evidence="2 3" key="1">
    <citation type="submission" date="2020-08" db="EMBL/GenBank/DDBJ databases">
        <title>Above-ground endophytic microbial communities from plants in different locations in the United States.</title>
        <authorList>
            <person name="Frank C."/>
        </authorList>
    </citation>
    <scope>NUCLEOTIDE SEQUENCE [LARGE SCALE GENOMIC DNA]</scope>
    <source>
        <strain evidence="2 3">WP4_2_2</strain>
    </source>
</reference>
<sequence length="91" mass="9981">MKRSASELPSSGRHNIGNPFPDHVRDTNDIFIVDTMDVDSTHPRARSLYASFGWHRIGEHMKQNNLLRAARMTSFVALAAASIAGAPLAHA</sequence>
<comment type="caution">
    <text evidence="2">The sequence shown here is derived from an EMBL/GenBank/DDBJ whole genome shotgun (WGS) entry which is preliminary data.</text>
</comment>
<name>A0A7W9U1K3_9BURK</name>
<organism evidence="2 3">
    <name type="scientific">Paraburkholderia bannensis</name>
    <dbReference type="NCBI Taxonomy" id="765414"/>
    <lineage>
        <taxon>Bacteria</taxon>
        <taxon>Pseudomonadati</taxon>
        <taxon>Pseudomonadota</taxon>
        <taxon>Betaproteobacteria</taxon>
        <taxon>Burkholderiales</taxon>
        <taxon>Burkholderiaceae</taxon>
        <taxon>Paraburkholderia</taxon>
    </lineage>
</organism>
<feature type="non-terminal residue" evidence="2">
    <location>
        <position position="91"/>
    </location>
</feature>
<proteinExistence type="predicted"/>
<feature type="region of interest" description="Disordered" evidence="1">
    <location>
        <begin position="1"/>
        <end position="24"/>
    </location>
</feature>
<dbReference type="EMBL" id="JACHBW010000016">
    <property type="protein sequence ID" value="MBB6105348.1"/>
    <property type="molecule type" value="Genomic_DNA"/>
</dbReference>
<protein>
    <submittedName>
        <fullName evidence="2">Uncharacterized protein</fullName>
    </submittedName>
</protein>
<accession>A0A7W9U1K3</accession>
<gene>
    <name evidence="2" type="ORF">F4827_005214</name>
</gene>
<keyword evidence="3" id="KW-1185">Reference proteome</keyword>
<dbReference type="RefSeq" id="WP_183728084.1">
    <property type="nucleotide sequence ID" value="NZ_JACHBW010000016.1"/>
</dbReference>
<evidence type="ECO:0000313" key="2">
    <source>
        <dbReference type="EMBL" id="MBB6105348.1"/>
    </source>
</evidence>
<dbReference type="Proteomes" id="UP000571554">
    <property type="component" value="Unassembled WGS sequence"/>
</dbReference>
<dbReference type="AlphaFoldDB" id="A0A7W9U1K3"/>